<reference evidence="1" key="1">
    <citation type="submission" date="2022-04" db="EMBL/GenBank/DDBJ databases">
        <title>Genome of the entomopathogenic fungus Entomophthora muscae.</title>
        <authorList>
            <person name="Elya C."/>
            <person name="Lovett B.R."/>
            <person name="Lee E."/>
            <person name="Macias A.M."/>
            <person name="Hajek A.E."/>
            <person name="De Bivort B.L."/>
            <person name="Kasson M.T."/>
            <person name="De Fine Licht H.H."/>
            <person name="Stajich J.E."/>
        </authorList>
    </citation>
    <scope>NUCLEOTIDE SEQUENCE</scope>
    <source>
        <strain evidence="1">Berkeley</strain>
    </source>
</reference>
<proteinExistence type="predicted"/>
<dbReference type="Proteomes" id="UP001165960">
    <property type="component" value="Unassembled WGS sequence"/>
</dbReference>
<name>A0ACC2UHU9_9FUNG</name>
<evidence type="ECO:0000313" key="2">
    <source>
        <dbReference type="Proteomes" id="UP001165960"/>
    </source>
</evidence>
<organism evidence="1 2">
    <name type="scientific">Entomophthora muscae</name>
    <dbReference type="NCBI Taxonomy" id="34485"/>
    <lineage>
        <taxon>Eukaryota</taxon>
        <taxon>Fungi</taxon>
        <taxon>Fungi incertae sedis</taxon>
        <taxon>Zoopagomycota</taxon>
        <taxon>Entomophthoromycotina</taxon>
        <taxon>Entomophthoromycetes</taxon>
        <taxon>Entomophthorales</taxon>
        <taxon>Entomophthoraceae</taxon>
        <taxon>Entomophthora</taxon>
    </lineage>
</organism>
<dbReference type="EMBL" id="QTSX02000724">
    <property type="protein sequence ID" value="KAJ9086310.1"/>
    <property type="molecule type" value="Genomic_DNA"/>
</dbReference>
<evidence type="ECO:0000313" key="1">
    <source>
        <dbReference type="EMBL" id="KAJ9086310.1"/>
    </source>
</evidence>
<gene>
    <name evidence="1" type="primary">RGP1_1</name>
    <name evidence="1" type="ORF">DSO57_1005301</name>
</gene>
<sequence length="637" mass="69929">MVLVTASFTQDAVFFSGEKLSCQFRFSNPISQSLDALSLSRNTSPIHNKHMELERSSLSDTNSTRSFAPEEGNSICSSRSSLDSYNTNSTAGAMNSRNGAFPAEICKTKSSEIPSSHRGNRGVPPGGAKSDAASRGNQPSHQTSLSQPNIKISTAVNTGQNPARQFRQSTFSSWFSKFAGGLPENTGKIPVSPVITSTSQEELVWGYVQLVGHFVVDETMVHSGPFGPLKSKCMYRAATGLGNGGGTLGFSSNPFVSNLGYGNGISNFSGLTEFKRQENKRFPVFSSPPSVLFCNLKLNPGESKIFDYEVILPEGLPSTHRGKCIKILYYLIIGTQKGEITQEPSVVQLPFRLFAKVNDFGITPEYDLMEPILIHKDNSIIRSPTDAPRREPSPRKLFSTADEFLSKALETLALSSAEADEGDEEDEGSLPYSNGVSLENSTPTCLKAVYGITRKTKPVSYTFNKGDTVIGRMCLRRSFFRIGESIHILIHFLPAPIKCYQISVTLESYEQVVPEFACQSAARTDQLTRQILTQYHTLSTNADRSSFDLAIPNHCTPGFITSAVSLQYRLRLEFLVAERTLQNVASGPIDRHHTHNRAQLPIGVEPEKLVCLAPISLLPTHPAYAKTYKSFHSYNMS</sequence>
<protein>
    <submittedName>
        <fullName evidence="1">Golgi membrane exchange factor (Ric1p-Rgp1p) subunit</fullName>
    </submittedName>
</protein>
<comment type="caution">
    <text evidence="1">The sequence shown here is derived from an EMBL/GenBank/DDBJ whole genome shotgun (WGS) entry which is preliminary data.</text>
</comment>
<keyword evidence="2" id="KW-1185">Reference proteome</keyword>
<accession>A0ACC2UHU9</accession>